<dbReference type="GO" id="GO:0005737">
    <property type="term" value="C:cytoplasm"/>
    <property type="evidence" value="ECO:0007669"/>
    <property type="project" value="TreeGrafter"/>
</dbReference>
<evidence type="ECO:0000313" key="4">
    <source>
        <dbReference type="Proteomes" id="UP000654075"/>
    </source>
</evidence>
<evidence type="ECO:0000256" key="1">
    <source>
        <dbReference type="ARBA" id="ARBA00009005"/>
    </source>
</evidence>
<evidence type="ECO:0000313" key="3">
    <source>
        <dbReference type="EMBL" id="CAE8586233.1"/>
    </source>
</evidence>
<name>A0A813DIA2_POLGL</name>
<proteinExistence type="inferred from homology"/>
<comment type="caution">
    <text evidence="3">The sequence shown here is derived from an EMBL/GenBank/DDBJ whole genome shotgun (WGS) entry which is preliminary data.</text>
</comment>
<dbReference type="Pfam" id="PF00656">
    <property type="entry name" value="Peptidase_C14"/>
    <property type="match status" value="1"/>
</dbReference>
<dbReference type="GO" id="GO:0006508">
    <property type="term" value="P:proteolysis"/>
    <property type="evidence" value="ECO:0007669"/>
    <property type="project" value="InterPro"/>
</dbReference>
<organism evidence="3 4">
    <name type="scientific">Polarella glacialis</name>
    <name type="common">Dinoflagellate</name>
    <dbReference type="NCBI Taxonomy" id="89957"/>
    <lineage>
        <taxon>Eukaryota</taxon>
        <taxon>Sar</taxon>
        <taxon>Alveolata</taxon>
        <taxon>Dinophyceae</taxon>
        <taxon>Suessiales</taxon>
        <taxon>Suessiaceae</taxon>
        <taxon>Polarella</taxon>
    </lineage>
</organism>
<accession>A0A813DIA2</accession>
<dbReference type="OMA" id="DEEIAWG"/>
<dbReference type="InterPro" id="IPR011600">
    <property type="entry name" value="Pept_C14_caspase"/>
</dbReference>
<protein>
    <recommendedName>
        <fullName evidence="2">Peptidase C14 caspase domain-containing protein</fullName>
    </recommendedName>
</protein>
<dbReference type="AlphaFoldDB" id="A0A813DIA2"/>
<dbReference type="PANTHER" id="PTHR48104:SF30">
    <property type="entry name" value="METACASPASE-1"/>
    <property type="match status" value="1"/>
</dbReference>
<dbReference type="Proteomes" id="UP000654075">
    <property type="component" value="Unassembled WGS sequence"/>
</dbReference>
<dbReference type="Gene3D" id="3.40.50.12660">
    <property type="match status" value="1"/>
</dbReference>
<dbReference type="PANTHER" id="PTHR48104">
    <property type="entry name" value="METACASPASE-4"/>
    <property type="match status" value="1"/>
</dbReference>
<reference evidence="3" key="1">
    <citation type="submission" date="2021-02" db="EMBL/GenBank/DDBJ databases">
        <authorList>
            <person name="Dougan E. K."/>
            <person name="Rhodes N."/>
            <person name="Thang M."/>
            <person name="Chan C."/>
        </authorList>
    </citation>
    <scope>NUCLEOTIDE SEQUENCE</scope>
</reference>
<dbReference type="EMBL" id="CAJNNV010001968">
    <property type="protein sequence ID" value="CAE8586233.1"/>
    <property type="molecule type" value="Genomic_DNA"/>
</dbReference>
<comment type="similarity">
    <text evidence="1">Belongs to the peptidase C14B family.</text>
</comment>
<dbReference type="GO" id="GO:0004197">
    <property type="term" value="F:cysteine-type endopeptidase activity"/>
    <property type="evidence" value="ECO:0007669"/>
    <property type="project" value="InterPro"/>
</dbReference>
<feature type="domain" description="Peptidase C14 caspase" evidence="2">
    <location>
        <begin position="18"/>
        <end position="282"/>
    </location>
</feature>
<sequence length="313" mass="35067">VSLKGDDLDPNENPGGPKRAVIIGCDYSGKLGTLRAGVADAQQWARFFTKRCGMVEQDVRFLCDDPSQYQQKAHPECSVSTHANIMRALQWLVARSSAGDQLFFVFCGHGAQISVEDMGRKLCECALVPTDATDGGEYPRLVTDTDVHKALLAVPQGVQVTLVNDSCHAGRPLDRSGFDYLTEYVSRGRVDYEKLRGHPVLPRFLEIPNWRARPRPTSVGERDWNLRCQAVHWSACANSQFCVELPIDERPRGVFTYIFISSLLKVGVQASSSMLLNEARDLTAQLKGRWRLQQDVQFAHCRSNSEQQPFLRL</sequence>
<feature type="non-terminal residue" evidence="3">
    <location>
        <position position="313"/>
    </location>
</feature>
<dbReference type="OrthoDB" id="3223806at2759"/>
<keyword evidence="4" id="KW-1185">Reference proteome</keyword>
<dbReference type="InterPro" id="IPR050452">
    <property type="entry name" value="Metacaspase"/>
</dbReference>
<gene>
    <name evidence="3" type="ORF">PGLA1383_LOCUS5112</name>
</gene>
<evidence type="ECO:0000259" key="2">
    <source>
        <dbReference type="Pfam" id="PF00656"/>
    </source>
</evidence>